<protein>
    <submittedName>
        <fullName evidence="5">60S ribosomal protein L28</fullName>
    </submittedName>
</protein>
<dbReference type="PANTHER" id="PTHR10544">
    <property type="entry name" value="60S RIBOSOMAL PROTEIN L28"/>
    <property type="match status" value="1"/>
</dbReference>
<keyword evidence="2 5" id="KW-0689">Ribosomal protein</keyword>
<dbReference type="InterPro" id="IPR029004">
    <property type="entry name" value="Ribosomal_eL28/Mak16"/>
</dbReference>
<comment type="similarity">
    <text evidence="1">Belongs to the eukaryotic ribosomal protein eL28 family.</text>
</comment>
<evidence type="ECO:0000256" key="2">
    <source>
        <dbReference type="ARBA" id="ARBA00022980"/>
    </source>
</evidence>
<dbReference type="InterPro" id="IPR002672">
    <property type="entry name" value="Ribosomal_eL28"/>
</dbReference>
<dbReference type="GO" id="GO:1990904">
    <property type="term" value="C:ribonucleoprotein complex"/>
    <property type="evidence" value="ECO:0007669"/>
    <property type="project" value="UniProtKB-KW"/>
</dbReference>
<comment type="caution">
    <text evidence="5">The sequence shown here is derived from an EMBL/GenBank/DDBJ whole genome shotgun (WGS) entry which is preliminary data.</text>
</comment>
<dbReference type="GO" id="GO:0005840">
    <property type="term" value="C:ribosome"/>
    <property type="evidence" value="ECO:0007669"/>
    <property type="project" value="UniProtKB-KW"/>
</dbReference>
<evidence type="ECO:0000259" key="4">
    <source>
        <dbReference type="Pfam" id="PF01778"/>
    </source>
</evidence>
<dbReference type="AlphaFoldDB" id="A0AAD5SN54"/>
<dbReference type="EMBL" id="JADGJD010000132">
    <property type="protein sequence ID" value="KAJ3054528.1"/>
    <property type="molecule type" value="Genomic_DNA"/>
</dbReference>
<dbReference type="GO" id="GO:0006412">
    <property type="term" value="P:translation"/>
    <property type="evidence" value="ECO:0007669"/>
    <property type="project" value="InterPro"/>
</dbReference>
<dbReference type="FunFam" id="3.30.390.110:FF:000002">
    <property type="entry name" value="60S ribosomal protein L28"/>
    <property type="match status" value="1"/>
</dbReference>
<keyword evidence="3" id="KW-0687">Ribonucleoprotein</keyword>
<evidence type="ECO:0000313" key="6">
    <source>
        <dbReference type="Proteomes" id="UP001212841"/>
    </source>
</evidence>
<evidence type="ECO:0000256" key="3">
    <source>
        <dbReference type="ARBA" id="ARBA00023274"/>
    </source>
</evidence>
<dbReference type="Proteomes" id="UP001212841">
    <property type="component" value="Unassembled WGS sequence"/>
</dbReference>
<dbReference type="GO" id="GO:0003735">
    <property type="term" value="F:structural constituent of ribosome"/>
    <property type="evidence" value="ECO:0007669"/>
    <property type="project" value="InterPro"/>
</dbReference>
<name>A0AAD5SN54_9FUNG</name>
<sequence length="135" mass="14645">MSSDLVWLLTRNNNSFLVKRNGIQLSREPGNLLNLNSRKFSGLAAKKTVDVAAAPKGVTVTLRKTKAGNKPVATANATTYTKGTRASAKSVRNLLAHYRPDLEKAALARVARLNESAKPAKVQKPKKVRGVRARV</sequence>
<proteinExistence type="inferred from homology"/>
<accession>A0AAD5SN54</accession>
<evidence type="ECO:0000313" key="5">
    <source>
        <dbReference type="EMBL" id="KAJ3054528.1"/>
    </source>
</evidence>
<keyword evidence="6" id="KW-1185">Reference proteome</keyword>
<reference evidence="5" key="1">
    <citation type="submission" date="2020-05" db="EMBL/GenBank/DDBJ databases">
        <title>Phylogenomic resolution of chytrid fungi.</title>
        <authorList>
            <person name="Stajich J.E."/>
            <person name="Amses K."/>
            <person name="Simmons R."/>
            <person name="Seto K."/>
            <person name="Myers J."/>
            <person name="Bonds A."/>
            <person name="Quandt C.A."/>
            <person name="Barry K."/>
            <person name="Liu P."/>
            <person name="Grigoriev I."/>
            <person name="Longcore J.E."/>
            <person name="James T.Y."/>
        </authorList>
    </citation>
    <scope>NUCLEOTIDE SEQUENCE</scope>
    <source>
        <strain evidence="5">JEL0318</strain>
    </source>
</reference>
<gene>
    <name evidence="5" type="primary">RPL28_1</name>
    <name evidence="5" type="ORF">HK097_001603</name>
</gene>
<evidence type="ECO:0000256" key="1">
    <source>
        <dbReference type="ARBA" id="ARBA00007926"/>
    </source>
</evidence>
<dbReference type="Pfam" id="PF01778">
    <property type="entry name" value="Ribosomal_L28e"/>
    <property type="match status" value="1"/>
</dbReference>
<dbReference type="Gene3D" id="3.30.390.110">
    <property type="match status" value="1"/>
</dbReference>
<organism evidence="5 6">
    <name type="scientific">Rhizophlyctis rosea</name>
    <dbReference type="NCBI Taxonomy" id="64517"/>
    <lineage>
        <taxon>Eukaryota</taxon>
        <taxon>Fungi</taxon>
        <taxon>Fungi incertae sedis</taxon>
        <taxon>Chytridiomycota</taxon>
        <taxon>Chytridiomycota incertae sedis</taxon>
        <taxon>Chytridiomycetes</taxon>
        <taxon>Rhizophlyctidales</taxon>
        <taxon>Rhizophlyctidaceae</taxon>
        <taxon>Rhizophlyctis</taxon>
    </lineage>
</organism>
<feature type="domain" description="Ribosomal eL28/Mak16" evidence="4">
    <location>
        <begin position="5"/>
        <end position="116"/>
    </location>
</feature>